<dbReference type="InterPro" id="IPR011893">
    <property type="entry name" value="Selenoprotein_Rdx-typ"/>
</dbReference>
<dbReference type="SUPFAM" id="SSF52833">
    <property type="entry name" value="Thioredoxin-like"/>
    <property type="match status" value="1"/>
</dbReference>
<evidence type="ECO:0000313" key="3">
    <source>
        <dbReference type="Proteomes" id="UP000094236"/>
    </source>
</evidence>
<dbReference type="NCBIfam" id="TIGR02174">
    <property type="entry name" value="CXXU_selWTH"/>
    <property type="match status" value="1"/>
</dbReference>
<dbReference type="EMBL" id="KV454014">
    <property type="protein sequence ID" value="ODV95700.1"/>
    <property type="molecule type" value="Genomic_DNA"/>
</dbReference>
<organism evidence="2 3">
    <name type="scientific">Pachysolen tannophilus NRRL Y-2460</name>
    <dbReference type="NCBI Taxonomy" id="669874"/>
    <lineage>
        <taxon>Eukaryota</taxon>
        <taxon>Fungi</taxon>
        <taxon>Dikarya</taxon>
        <taxon>Ascomycota</taxon>
        <taxon>Saccharomycotina</taxon>
        <taxon>Pichiomycetes</taxon>
        <taxon>Pachysolenaceae</taxon>
        <taxon>Pachysolen</taxon>
    </lineage>
</organism>
<gene>
    <name evidence="2" type="ORF">PACTADRAFT_50384</name>
</gene>
<dbReference type="Proteomes" id="UP000094236">
    <property type="component" value="Unassembled WGS sequence"/>
</dbReference>
<keyword evidence="3" id="KW-1185">Reference proteome</keyword>
<proteinExistence type="predicted"/>
<dbReference type="Gene3D" id="3.40.30.10">
    <property type="entry name" value="Glutaredoxin"/>
    <property type="match status" value="1"/>
</dbReference>
<protein>
    <submittedName>
        <fullName evidence="2">Uncharacterized protein</fullName>
    </submittedName>
</protein>
<keyword evidence="1" id="KW-0676">Redox-active center</keyword>
<accession>A0A1E4TVC0</accession>
<dbReference type="PANTHER" id="PTHR36417:SF2">
    <property type="entry name" value="SELENOPROTEIN DOMAIN PROTEIN (AFU_ORTHOLOGUE AFUA_1G05220)"/>
    <property type="match status" value="1"/>
</dbReference>
<sequence length="157" mass="18223">MSALQFPQIKISYCVGCKWSLRASWYQQEIIQTFVKNPKYENYHIGEISLIPSLVSGTFKIEVFKNLQELLENQGHLIWERKRDGGFPDSKLLKQKIRDLLFPGERLGHIDNNVKSELLITEENPKKNLNNINTTNQSQNLPNTDCKECKELNTDKT</sequence>
<reference evidence="3" key="1">
    <citation type="submission" date="2016-05" db="EMBL/GenBank/DDBJ databases">
        <title>Comparative genomics of biotechnologically important yeasts.</title>
        <authorList>
            <consortium name="DOE Joint Genome Institute"/>
            <person name="Riley R."/>
            <person name="Haridas S."/>
            <person name="Wolfe K.H."/>
            <person name="Lopes M.R."/>
            <person name="Hittinger C.T."/>
            <person name="Goker M."/>
            <person name="Salamov A."/>
            <person name="Wisecaver J."/>
            <person name="Long T.M."/>
            <person name="Aerts A.L."/>
            <person name="Barry K."/>
            <person name="Choi C."/>
            <person name="Clum A."/>
            <person name="Coughlan A.Y."/>
            <person name="Deshpande S."/>
            <person name="Douglass A.P."/>
            <person name="Hanson S.J."/>
            <person name="Klenk H.-P."/>
            <person name="Labutti K."/>
            <person name="Lapidus A."/>
            <person name="Lindquist E."/>
            <person name="Lipzen A."/>
            <person name="Meier-Kolthoff J.P."/>
            <person name="Ohm R.A."/>
            <person name="Otillar R.P."/>
            <person name="Pangilinan J."/>
            <person name="Peng Y."/>
            <person name="Rokas A."/>
            <person name="Rosa C.A."/>
            <person name="Scheuner C."/>
            <person name="Sibirny A.A."/>
            <person name="Slot J.C."/>
            <person name="Stielow J.B."/>
            <person name="Sun H."/>
            <person name="Kurtzman C.P."/>
            <person name="Blackwell M."/>
            <person name="Grigoriev I.V."/>
            <person name="Jeffries T.W."/>
        </authorList>
    </citation>
    <scope>NUCLEOTIDE SEQUENCE [LARGE SCALE GENOMIC DNA]</scope>
    <source>
        <strain evidence="3">NRRL Y-2460</strain>
    </source>
</reference>
<dbReference type="Pfam" id="PF10262">
    <property type="entry name" value="Rdx"/>
    <property type="match status" value="1"/>
</dbReference>
<dbReference type="AlphaFoldDB" id="A0A1E4TVC0"/>
<dbReference type="InterPro" id="IPR036249">
    <property type="entry name" value="Thioredoxin-like_sf"/>
</dbReference>
<evidence type="ECO:0000313" key="2">
    <source>
        <dbReference type="EMBL" id="ODV95700.1"/>
    </source>
</evidence>
<evidence type="ECO:0000256" key="1">
    <source>
        <dbReference type="ARBA" id="ARBA00023284"/>
    </source>
</evidence>
<dbReference type="OrthoDB" id="60822at2759"/>
<dbReference type="PANTHER" id="PTHR36417">
    <property type="entry name" value="SELENOPROTEIN DOMAIN PROTEIN (AFU_ORTHOLOGUE AFUA_1G05220)"/>
    <property type="match status" value="1"/>
</dbReference>
<name>A0A1E4TVC0_PACTA</name>